<comment type="caution">
    <text evidence="15">The sequence shown here is derived from an EMBL/GenBank/DDBJ whole genome shotgun (WGS) entry which is preliminary data.</text>
</comment>
<evidence type="ECO:0000313" key="16">
    <source>
        <dbReference type="Proteomes" id="UP000627715"/>
    </source>
</evidence>
<dbReference type="NCBIfam" id="NF008149">
    <property type="entry name" value="PRK10901.1"/>
    <property type="match status" value="1"/>
</dbReference>
<evidence type="ECO:0000256" key="1">
    <source>
        <dbReference type="ARBA" id="ARBA00002724"/>
    </source>
</evidence>
<dbReference type="PANTHER" id="PTHR22807:SF61">
    <property type="entry name" value="NOL1_NOP2_SUN FAMILY PROTEIN _ ANTITERMINATION NUSB DOMAIN-CONTAINING PROTEIN"/>
    <property type="match status" value="1"/>
</dbReference>
<dbReference type="Gene3D" id="1.10.940.10">
    <property type="entry name" value="NusB-like"/>
    <property type="match status" value="1"/>
</dbReference>
<comment type="catalytic activity">
    <reaction evidence="12">
        <text>cytidine(967) in 16S rRNA + S-adenosyl-L-methionine = 5-methylcytidine(967) in 16S rRNA + S-adenosyl-L-homocysteine + H(+)</text>
        <dbReference type="Rhea" id="RHEA:42748"/>
        <dbReference type="Rhea" id="RHEA-COMP:10219"/>
        <dbReference type="Rhea" id="RHEA-COMP:10220"/>
        <dbReference type="ChEBI" id="CHEBI:15378"/>
        <dbReference type="ChEBI" id="CHEBI:57856"/>
        <dbReference type="ChEBI" id="CHEBI:59789"/>
        <dbReference type="ChEBI" id="CHEBI:74483"/>
        <dbReference type="ChEBI" id="CHEBI:82748"/>
        <dbReference type="EC" id="2.1.1.176"/>
    </reaction>
</comment>
<dbReference type="Pfam" id="PF22458">
    <property type="entry name" value="RsmF-B_ferredox"/>
    <property type="match status" value="1"/>
</dbReference>
<organism evidence="15 16">
    <name type="scientific">Pseudohongiella nitratireducens</name>
    <dbReference type="NCBI Taxonomy" id="1768907"/>
    <lineage>
        <taxon>Bacteria</taxon>
        <taxon>Pseudomonadati</taxon>
        <taxon>Pseudomonadota</taxon>
        <taxon>Gammaproteobacteria</taxon>
        <taxon>Pseudomonadales</taxon>
        <taxon>Pseudohongiellaceae</taxon>
        <taxon>Pseudohongiella</taxon>
    </lineage>
</organism>
<protein>
    <recommendedName>
        <fullName evidence="3">16S rRNA (cytosine(967)-C(5))-methyltransferase</fullName>
        <ecNumber evidence="3">2.1.1.176</ecNumber>
    </recommendedName>
    <alternativeName>
        <fullName evidence="10">16S rRNA m5C967 methyltransferase</fullName>
    </alternativeName>
    <alternativeName>
        <fullName evidence="11">rRNA (cytosine-C(5)-)-methyltransferase RsmB</fullName>
    </alternativeName>
</protein>
<dbReference type="PRINTS" id="PR02008">
    <property type="entry name" value="RCMTFAMILY"/>
</dbReference>
<dbReference type="NCBIfam" id="TIGR00563">
    <property type="entry name" value="rsmB"/>
    <property type="match status" value="1"/>
</dbReference>
<comment type="similarity">
    <text evidence="13">Belongs to the class I-like SAM-binding methyltransferase superfamily. RsmB/NOP family.</text>
</comment>
<dbReference type="FunFam" id="3.40.50.150:FF:000022">
    <property type="entry name" value="Ribosomal RNA small subunit methyltransferase B"/>
    <property type="match status" value="1"/>
</dbReference>
<feature type="binding site" evidence="13">
    <location>
        <position position="280"/>
    </location>
    <ligand>
        <name>S-adenosyl-L-methionine</name>
        <dbReference type="ChEBI" id="CHEBI:59789"/>
    </ligand>
</feature>
<dbReference type="InterPro" id="IPR035926">
    <property type="entry name" value="NusB-like_sf"/>
</dbReference>
<evidence type="ECO:0000256" key="5">
    <source>
        <dbReference type="ARBA" id="ARBA00022552"/>
    </source>
</evidence>
<dbReference type="InterPro" id="IPR054728">
    <property type="entry name" value="RsmB-like_ferredoxin"/>
</dbReference>
<dbReference type="OrthoDB" id="9810297at2"/>
<proteinExistence type="inferred from homology"/>
<dbReference type="Pfam" id="PF01189">
    <property type="entry name" value="Methyltr_RsmB-F"/>
    <property type="match status" value="1"/>
</dbReference>
<keyword evidence="16" id="KW-1185">Reference proteome</keyword>
<dbReference type="Gene3D" id="3.40.50.150">
    <property type="entry name" value="Vaccinia Virus protein VP39"/>
    <property type="match status" value="1"/>
</dbReference>
<feature type="binding site" evidence="13">
    <location>
        <position position="326"/>
    </location>
    <ligand>
        <name>S-adenosyl-L-methionine</name>
        <dbReference type="ChEBI" id="CHEBI:59789"/>
    </ligand>
</feature>
<dbReference type="EMBL" id="BMIY01000006">
    <property type="protein sequence ID" value="GGG59059.1"/>
    <property type="molecule type" value="Genomic_DNA"/>
</dbReference>
<dbReference type="AlphaFoldDB" id="A0A917GW15"/>
<comment type="function">
    <text evidence="1">Specifically methylates the cytosine at position 967 (m5C967) of 16S rRNA.</text>
</comment>
<keyword evidence="5" id="KW-0698">rRNA processing</keyword>
<dbReference type="InterPro" id="IPR006027">
    <property type="entry name" value="NusB_RsmB_TIM44"/>
</dbReference>
<dbReference type="Pfam" id="PF01029">
    <property type="entry name" value="NusB"/>
    <property type="match status" value="1"/>
</dbReference>
<dbReference type="GO" id="GO:0003723">
    <property type="term" value="F:RNA binding"/>
    <property type="evidence" value="ECO:0007669"/>
    <property type="project" value="UniProtKB-UniRule"/>
</dbReference>
<evidence type="ECO:0000313" key="15">
    <source>
        <dbReference type="EMBL" id="GGG59059.1"/>
    </source>
</evidence>
<evidence type="ECO:0000256" key="8">
    <source>
        <dbReference type="ARBA" id="ARBA00022691"/>
    </source>
</evidence>
<dbReference type="InterPro" id="IPR023267">
    <property type="entry name" value="RCMT"/>
</dbReference>
<name>A0A917GW15_9GAMM</name>
<keyword evidence="8 13" id="KW-0949">S-adenosyl-L-methionine</keyword>
<evidence type="ECO:0000256" key="7">
    <source>
        <dbReference type="ARBA" id="ARBA00022679"/>
    </source>
</evidence>
<reference evidence="15" key="1">
    <citation type="journal article" date="2014" name="Int. J. Syst. Evol. Microbiol.">
        <title>Complete genome sequence of Corynebacterium casei LMG S-19264T (=DSM 44701T), isolated from a smear-ripened cheese.</title>
        <authorList>
            <consortium name="US DOE Joint Genome Institute (JGI-PGF)"/>
            <person name="Walter F."/>
            <person name="Albersmeier A."/>
            <person name="Kalinowski J."/>
            <person name="Ruckert C."/>
        </authorList>
    </citation>
    <scope>NUCLEOTIDE SEQUENCE</scope>
    <source>
        <strain evidence="15">CGMCC 1.15425</strain>
    </source>
</reference>
<reference evidence="15" key="2">
    <citation type="submission" date="2020-09" db="EMBL/GenBank/DDBJ databases">
        <authorList>
            <person name="Sun Q."/>
            <person name="Zhou Y."/>
        </authorList>
    </citation>
    <scope>NUCLEOTIDE SEQUENCE</scope>
    <source>
        <strain evidence="15">CGMCC 1.15425</strain>
    </source>
</reference>
<feature type="binding site" evidence="13">
    <location>
        <begin position="256"/>
        <end position="262"/>
    </location>
    <ligand>
        <name>S-adenosyl-L-methionine</name>
        <dbReference type="ChEBI" id="CHEBI:59789"/>
    </ligand>
</feature>
<evidence type="ECO:0000256" key="9">
    <source>
        <dbReference type="ARBA" id="ARBA00022884"/>
    </source>
</evidence>
<dbReference type="Gene3D" id="3.30.70.1170">
    <property type="entry name" value="Sun protein, domain 3"/>
    <property type="match status" value="1"/>
</dbReference>
<dbReference type="InterPro" id="IPR029063">
    <property type="entry name" value="SAM-dependent_MTases_sf"/>
</dbReference>
<comment type="subcellular location">
    <subcellularLocation>
        <location evidence="2">Cytoplasm</location>
    </subcellularLocation>
</comment>
<feature type="domain" description="SAM-dependent MTase RsmB/NOP-type" evidence="14">
    <location>
        <begin position="166"/>
        <end position="439"/>
    </location>
</feature>
<dbReference type="InterPro" id="IPR004573">
    <property type="entry name" value="rRNA_ssu_MeTfrase_B"/>
</dbReference>
<dbReference type="RefSeq" id="WP_068812314.1">
    <property type="nucleotide sequence ID" value="NZ_BMIY01000006.1"/>
</dbReference>
<keyword evidence="7 13" id="KW-0808">Transferase</keyword>
<gene>
    <name evidence="15" type="primary">rsmB</name>
    <name evidence="15" type="ORF">GCM10011403_15600</name>
</gene>
<evidence type="ECO:0000256" key="6">
    <source>
        <dbReference type="ARBA" id="ARBA00022603"/>
    </source>
</evidence>
<feature type="active site" description="Nucleophile" evidence="13">
    <location>
        <position position="379"/>
    </location>
</feature>
<evidence type="ECO:0000256" key="4">
    <source>
        <dbReference type="ARBA" id="ARBA00022490"/>
    </source>
</evidence>
<dbReference type="EC" id="2.1.1.176" evidence="3"/>
<dbReference type="Proteomes" id="UP000627715">
    <property type="component" value="Unassembled WGS sequence"/>
</dbReference>
<keyword evidence="9 13" id="KW-0694">RNA-binding</keyword>
<dbReference type="PROSITE" id="PS51686">
    <property type="entry name" value="SAM_MT_RSMB_NOP"/>
    <property type="match status" value="1"/>
</dbReference>
<evidence type="ECO:0000256" key="11">
    <source>
        <dbReference type="ARBA" id="ARBA00031088"/>
    </source>
</evidence>
<dbReference type="GO" id="GO:0008649">
    <property type="term" value="F:rRNA methyltransferase activity"/>
    <property type="evidence" value="ECO:0007669"/>
    <property type="project" value="InterPro"/>
</dbReference>
<dbReference type="CDD" id="cd02440">
    <property type="entry name" value="AdoMet_MTases"/>
    <property type="match status" value="1"/>
</dbReference>
<dbReference type="GO" id="GO:0006355">
    <property type="term" value="P:regulation of DNA-templated transcription"/>
    <property type="evidence" value="ECO:0007669"/>
    <property type="project" value="InterPro"/>
</dbReference>
<keyword evidence="4" id="KW-0963">Cytoplasm</keyword>
<evidence type="ECO:0000256" key="12">
    <source>
        <dbReference type="ARBA" id="ARBA00047283"/>
    </source>
</evidence>
<evidence type="ECO:0000256" key="3">
    <source>
        <dbReference type="ARBA" id="ARBA00012140"/>
    </source>
</evidence>
<evidence type="ECO:0000256" key="13">
    <source>
        <dbReference type="PROSITE-ProRule" id="PRU01023"/>
    </source>
</evidence>
<dbReference type="SUPFAM" id="SSF48013">
    <property type="entry name" value="NusB-like"/>
    <property type="match status" value="1"/>
</dbReference>
<evidence type="ECO:0000256" key="10">
    <source>
        <dbReference type="ARBA" id="ARBA00030399"/>
    </source>
</evidence>
<dbReference type="InterPro" id="IPR001678">
    <property type="entry name" value="MeTrfase_RsmB-F_NOP2_dom"/>
</dbReference>
<dbReference type="SUPFAM" id="SSF53335">
    <property type="entry name" value="S-adenosyl-L-methionine-dependent methyltransferases"/>
    <property type="match status" value="1"/>
</dbReference>
<evidence type="ECO:0000259" key="14">
    <source>
        <dbReference type="PROSITE" id="PS51686"/>
    </source>
</evidence>
<evidence type="ECO:0000256" key="2">
    <source>
        <dbReference type="ARBA" id="ARBA00004496"/>
    </source>
</evidence>
<accession>A0A917GW15</accession>
<dbReference type="PANTHER" id="PTHR22807">
    <property type="entry name" value="NOP2 YEAST -RELATED NOL1/NOP2/FMU SUN DOMAIN-CONTAINING"/>
    <property type="match status" value="1"/>
</dbReference>
<dbReference type="GO" id="GO:0005737">
    <property type="term" value="C:cytoplasm"/>
    <property type="evidence" value="ECO:0007669"/>
    <property type="project" value="UniProtKB-SubCell"/>
</dbReference>
<feature type="binding site" evidence="13">
    <location>
        <position position="307"/>
    </location>
    <ligand>
        <name>S-adenosyl-L-methionine</name>
        <dbReference type="ChEBI" id="CHEBI:59789"/>
    </ligand>
</feature>
<dbReference type="InterPro" id="IPR049560">
    <property type="entry name" value="MeTrfase_RsmB-F_NOP2_cat"/>
</dbReference>
<sequence length="443" mass="49310">MNPALIRARAANTLTSLLNEQGSLASAINTGNQGNDNSIEALPLYRELCFGSARWYHYLRRELNELLDKPLRRKDRDIHALLIIGLYQLRFMRLAEYAVINETVAAAQTLKKHWAKGLINGVLRKYQEQLSANASIELSKTMQVQSFPEWMIAAFKESWPGHSPEVFINSNERAAMTLRVNAQQVSRSAYLDKLASTQISARPGLFTPYSVYLDSPCDVETLPGFNEGMVSVQDEASQLVSVLLDLQEGDSLLDLCSAPGGKLASCLESGPALSRVVAIESDSKRLLKLKDTLARLSFNDITLHCSDATNIDKWWDGETFDRIMLDAPCSATGVIRRQPDIKILRKPEDITRLNLLQLRLLRTAWELLSPGGRLVYSTCSILPAENSGLIGQFLQEYPEAQTVPILLKPDNAIASTHGLQLLPYPQGSDGFYYMVLEKPDSTL</sequence>
<keyword evidence="6 13" id="KW-0489">Methyltransferase</keyword>